<dbReference type="EMBL" id="MT501397">
    <property type="protein sequence ID" value="QWS70522.1"/>
    <property type="molecule type" value="mRNA"/>
</dbReference>
<name>A0A8F2DDJ9_CYLFO</name>
<sequence>MRHPQSVPKLYKMRSLTWLSVILCLAIFSTHGNCQRGLSGNVYVEKQLLCALEKGPCDILGRQIKDALPQIIGKNCQSCDKKQLANAKRVARFVQSKYPDVWNDLVKKYGTASTQN</sequence>
<dbReference type="PANTHER" id="PTHR11257:SF8">
    <property type="entry name" value="GEO08457P1"/>
    <property type="match status" value="1"/>
</dbReference>
<evidence type="ECO:0000313" key="2">
    <source>
        <dbReference type="EMBL" id="QWS70522.1"/>
    </source>
</evidence>
<feature type="signal peptide" evidence="1">
    <location>
        <begin position="1"/>
        <end position="34"/>
    </location>
</feature>
<dbReference type="Gene3D" id="1.10.2080.10">
    <property type="entry name" value="Insect odorant-binding protein A10/Ejaculatory bulb-specific protein 3"/>
    <property type="match status" value="1"/>
</dbReference>
<dbReference type="InterPro" id="IPR036682">
    <property type="entry name" value="OS_D_A10/PebIII_sf"/>
</dbReference>
<reference evidence="2" key="1">
    <citation type="submission" date="2020-05" db="EMBL/GenBank/DDBJ databases">
        <authorList>
            <person name="Huang Y."/>
            <person name="Li Y."/>
            <person name="Li H."/>
            <person name="Chen T."/>
        </authorList>
    </citation>
    <scope>NUCLEOTIDE SEQUENCE</scope>
</reference>
<organism evidence="2">
    <name type="scientific">Cylas formicarius</name>
    <name type="common">Sweet potato weevil</name>
    <name type="synonym">Attelabus formicarius</name>
    <dbReference type="NCBI Taxonomy" id="197179"/>
    <lineage>
        <taxon>Eukaryota</taxon>
        <taxon>Metazoa</taxon>
        <taxon>Ecdysozoa</taxon>
        <taxon>Arthropoda</taxon>
        <taxon>Hexapoda</taxon>
        <taxon>Insecta</taxon>
        <taxon>Pterygota</taxon>
        <taxon>Neoptera</taxon>
        <taxon>Endopterygota</taxon>
        <taxon>Coleoptera</taxon>
        <taxon>Polyphaga</taxon>
        <taxon>Cucujiformia</taxon>
        <taxon>Brentidae</taxon>
        <taxon>Cyladinae</taxon>
        <taxon>Cylas</taxon>
    </lineage>
</organism>
<dbReference type="Pfam" id="PF03392">
    <property type="entry name" value="OS-D"/>
    <property type="match status" value="1"/>
</dbReference>
<accession>A0A8F2DDJ9</accession>
<dbReference type="SUPFAM" id="SSF100910">
    <property type="entry name" value="Chemosensory protein Csp2"/>
    <property type="match status" value="1"/>
</dbReference>
<evidence type="ECO:0000256" key="1">
    <source>
        <dbReference type="SAM" id="SignalP"/>
    </source>
</evidence>
<dbReference type="InterPro" id="IPR005055">
    <property type="entry name" value="A10/PebIII"/>
</dbReference>
<keyword evidence="1" id="KW-0732">Signal</keyword>
<protein>
    <submittedName>
        <fullName evidence="2">Chemosensory protein 10</fullName>
    </submittedName>
</protein>
<proteinExistence type="evidence at transcript level"/>
<dbReference type="PANTHER" id="PTHR11257">
    <property type="entry name" value="CHEMOSENSORY PROTEIN-RELATED"/>
    <property type="match status" value="1"/>
</dbReference>
<feature type="chain" id="PRO_5034724061" evidence="1">
    <location>
        <begin position="35"/>
        <end position="116"/>
    </location>
</feature>
<dbReference type="AlphaFoldDB" id="A0A8F2DDJ9"/>